<reference evidence="10 11" key="1">
    <citation type="submission" date="2020-08" db="EMBL/GenBank/DDBJ databases">
        <title>Genomic Encyclopedia of Type Strains, Phase III (KMG-III): the genomes of soil and plant-associated and newly described type strains.</title>
        <authorList>
            <person name="Whitman W."/>
        </authorList>
    </citation>
    <scope>NUCLEOTIDE SEQUENCE [LARGE SCALE GENOMIC DNA]</scope>
    <source>
        <strain evidence="10 11">CECT 8234</strain>
    </source>
</reference>
<dbReference type="InterPro" id="IPR014001">
    <property type="entry name" value="Helicase_ATP-bd"/>
</dbReference>
<dbReference type="InterPro" id="IPR001650">
    <property type="entry name" value="Helicase_C-like"/>
</dbReference>
<keyword evidence="10" id="KW-0378">Hydrolase</keyword>
<dbReference type="GO" id="GO:0005694">
    <property type="term" value="C:chromosome"/>
    <property type="evidence" value="ECO:0007669"/>
    <property type="project" value="TreeGrafter"/>
</dbReference>
<keyword evidence="3" id="KW-0067">ATP-binding</keyword>
<evidence type="ECO:0000256" key="3">
    <source>
        <dbReference type="ARBA" id="ARBA00022840"/>
    </source>
</evidence>
<gene>
    <name evidence="10" type="ORF">FHS16_005563</name>
</gene>
<dbReference type="SMART" id="SM00490">
    <property type="entry name" value="HELICc"/>
    <property type="match status" value="1"/>
</dbReference>
<evidence type="ECO:0000256" key="5">
    <source>
        <dbReference type="ARBA" id="ARBA00023235"/>
    </source>
</evidence>
<dbReference type="GO" id="GO:0005524">
    <property type="term" value="F:ATP binding"/>
    <property type="evidence" value="ECO:0007669"/>
    <property type="project" value="UniProtKB-KW"/>
</dbReference>
<evidence type="ECO:0000256" key="1">
    <source>
        <dbReference type="ARBA" id="ARBA00005446"/>
    </source>
</evidence>
<dbReference type="GO" id="GO:0016787">
    <property type="term" value="F:hydrolase activity"/>
    <property type="evidence" value="ECO:0007669"/>
    <property type="project" value="UniProtKB-KW"/>
</dbReference>
<feature type="domain" description="Helicase C-terminal" evidence="9">
    <location>
        <begin position="531"/>
        <end position="682"/>
    </location>
</feature>
<dbReference type="SMART" id="SM00487">
    <property type="entry name" value="DEXDc"/>
    <property type="match status" value="1"/>
</dbReference>
<keyword evidence="10" id="KW-0347">Helicase</keyword>
<dbReference type="GO" id="GO:0003677">
    <property type="term" value="F:DNA binding"/>
    <property type="evidence" value="ECO:0007669"/>
    <property type="project" value="UniProtKB-KW"/>
</dbReference>
<evidence type="ECO:0000256" key="2">
    <source>
        <dbReference type="ARBA" id="ARBA00022741"/>
    </source>
</evidence>
<dbReference type="InterPro" id="IPR011545">
    <property type="entry name" value="DEAD/DEAH_box_helicase_dom"/>
</dbReference>
<comment type="similarity">
    <text evidence="1">Belongs to the helicase family. RecQ subfamily.</text>
</comment>
<dbReference type="PANTHER" id="PTHR13710">
    <property type="entry name" value="DNA HELICASE RECQ FAMILY MEMBER"/>
    <property type="match status" value="1"/>
</dbReference>
<dbReference type="Gene3D" id="3.40.50.300">
    <property type="entry name" value="P-loop containing nucleotide triphosphate hydrolases"/>
    <property type="match status" value="2"/>
</dbReference>
<keyword evidence="4" id="KW-0238">DNA-binding</keyword>
<dbReference type="Pfam" id="PF00271">
    <property type="entry name" value="Helicase_C"/>
    <property type="match status" value="1"/>
</dbReference>
<dbReference type="Proteomes" id="UP000518605">
    <property type="component" value="Unassembled WGS sequence"/>
</dbReference>
<organism evidence="10 11">
    <name type="scientific">Paenibacillus endophyticus</name>
    <dbReference type="NCBI Taxonomy" id="1294268"/>
    <lineage>
        <taxon>Bacteria</taxon>
        <taxon>Bacillati</taxon>
        <taxon>Bacillota</taxon>
        <taxon>Bacilli</taxon>
        <taxon>Bacillales</taxon>
        <taxon>Paenibacillaceae</taxon>
        <taxon>Paenibacillus</taxon>
    </lineage>
</organism>
<proteinExistence type="inferred from homology"/>
<dbReference type="PANTHER" id="PTHR13710:SF105">
    <property type="entry name" value="ATP-DEPENDENT DNA HELICASE Q1"/>
    <property type="match status" value="1"/>
</dbReference>
<evidence type="ECO:0000256" key="6">
    <source>
        <dbReference type="ARBA" id="ARBA00034617"/>
    </source>
</evidence>
<comment type="caution">
    <text evidence="10">The sequence shown here is derived from an EMBL/GenBank/DDBJ whole genome shotgun (WGS) entry which is preliminary data.</text>
</comment>
<dbReference type="GO" id="GO:0006281">
    <property type="term" value="P:DNA repair"/>
    <property type="evidence" value="ECO:0007669"/>
    <property type="project" value="TreeGrafter"/>
</dbReference>
<evidence type="ECO:0000313" key="11">
    <source>
        <dbReference type="Proteomes" id="UP000518605"/>
    </source>
</evidence>
<dbReference type="SUPFAM" id="SSF52540">
    <property type="entry name" value="P-loop containing nucleoside triphosphate hydrolases"/>
    <property type="match status" value="1"/>
</dbReference>
<dbReference type="GO" id="GO:0043138">
    <property type="term" value="F:3'-5' DNA helicase activity"/>
    <property type="evidence" value="ECO:0007669"/>
    <property type="project" value="UniProtKB-EC"/>
</dbReference>
<sequence length="1075" mass="125292">MALLEKFRQLAVKQLGDKPRLLVLKGFHSEIFQQINDNKLTDAPINISIQDLDRRKALLIPQLFNKDIATDFYWCTFEEYLLFGEELLQLYYSVNIIRNNLYHHTYPAIYDINVDDQTWEVLSDEETDYDDNGDEQLGLIYRYFGSVRRIGAQVFVTYPNVGEHEVTFYEEVKSLPSKVLMDGEYIHLELSENEDTFLELEDDLLNSRIPSGDVFIAVTGDLNATPHQYHERLLTLQAVVQTNYMIYLVAKETKPRAFIDNTPYISVLKRYWGYSGFRTLKMYTNVQSRIGDKTTTEISQVQIVDDIIQQALKAKAGEDYRDLFVTSPTGAGKSVMFQVPAIYLAETYNMMTIIISPLIGLMNDQVQGLLANQVHMSATINSEISPVEKIEIRNRIQSGQVSILYISPETLLSRSDIAQLIGEREVGLFVIDEAHIVTTWGKAFRSDYWYLGTYLSKLRKERNFPIATFTATAIYGGIEDMYVETRDSLNLISPISYFGYVRRDDLEIQIKRKLDYDKRFSEYLMDKNKLLLNRVERFVQQRSKTLVYFPTVRSILDFKEFVRVYGTEEAKSNLSIYYGPLEKEVKNENYLRFKSNEALVMLATKAFGMGIDIPDIQNVYHFAPTGNVCDYIQEIGRAARALDTGYAYFDFLPQDFVHVQRLHGISTIKKGQLVQVMQKILSILDGHKGKNIRNLLISADEFRYIFQEGNTRENDGFDNKIKTALLIIEKDFQAKLTYSPIIARPRSIFANEYFNVPYEAEGKIFPKYGQYFALKHTFGEGSKRKSIYQVDLKGIWQDHFQSMSFPEFKYQFHSGDRVKLPFRDIITPVLQVQLHLKTNNVSVFQAQVKSWAERINTIMSRYAKTKAYFNIEELASELLDFLGGTKYASQMMAEVILDSCYTYDRLMRQSNNFYNRFLAYDESRAKYHFISSGYAGFTDWMIQETHHMLHQQMSLQSSDQEQDIYFPKLFGSEQEKRFIYLGLMESLGLLMYRINGGDNPEIFIRINSRMQLERTVGSPARYRNYILENVHQRHKLSVEMMRYIFENQVDTKRFWDLIEDYFLGEVPEEIIQRLS</sequence>
<evidence type="ECO:0000313" key="10">
    <source>
        <dbReference type="EMBL" id="MBB3155455.1"/>
    </source>
</evidence>
<dbReference type="InterPro" id="IPR027417">
    <property type="entry name" value="P-loop_NTPase"/>
</dbReference>
<feature type="domain" description="Helicase ATP-binding" evidence="8">
    <location>
        <begin position="314"/>
        <end position="491"/>
    </location>
</feature>
<dbReference type="PROSITE" id="PS51194">
    <property type="entry name" value="HELICASE_CTER"/>
    <property type="match status" value="1"/>
</dbReference>
<evidence type="ECO:0000256" key="7">
    <source>
        <dbReference type="ARBA" id="ARBA00034808"/>
    </source>
</evidence>
<dbReference type="CDD" id="cd17920">
    <property type="entry name" value="DEXHc_RecQ"/>
    <property type="match status" value="1"/>
</dbReference>
<accession>A0A7W5GD19</accession>
<dbReference type="EMBL" id="JACHXW010000025">
    <property type="protein sequence ID" value="MBB3155455.1"/>
    <property type="molecule type" value="Genomic_DNA"/>
</dbReference>
<keyword evidence="11" id="KW-1185">Reference proteome</keyword>
<evidence type="ECO:0000259" key="9">
    <source>
        <dbReference type="PROSITE" id="PS51194"/>
    </source>
</evidence>
<evidence type="ECO:0000256" key="4">
    <source>
        <dbReference type="ARBA" id="ARBA00023125"/>
    </source>
</evidence>
<dbReference type="GO" id="GO:0005737">
    <property type="term" value="C:cytoplasm"/>
    <property type="evidence" value="ECO:0007669"/>
    <property type="project" value="TreeGrafter"/>
</dbReference>
<dbReference type="AlphaFoldDB" id="A0A7W5GD19"/>
<dbReference type="RefSeq" id="WP_183570155.1">
    <property type="nucleotide sequence ID" value="NZ_CBCSLB010000024.1"/>
</dbReference>
<evidence type="ECO:0000259" key="8">
    <source>
        <dbReference type="PROSITE" id="PS51192"/>
    </source>
</evidence>
<dbReference type="GO" id="GO:0006310">
    <property type="term" value="P:DNA recombination"/>
    <property type="evidence" value="ECO:0007669"/>
    <property type="project" value="TreeGrafter"/>
</dbReference>
<dbReference type="Pfam" id="PF00270">
    <property type="entry name" value="DEAD"/>
    <property type="match status" value="1"/>
</dbReference>
<dbReference type="PROSITE" id="PS51192">
    <property type="entry name" value="HELICASE_ATP_BIND_1"/>
    <property type="match status" value="1"/>
</dbReference>
<dbReference type="EC" id="5.6.2.4" evidence="7"/>
<name>A0A7W5GD19_9BACL</name>
<keyword evidence="2" id="KW-0547">Nucleotide-binding</keyword>
<comment type="catalytic activity">
    <reaction evidence="6">
        <text>Couples ATP hydrolysis with the unwinding of duplex DNA by translocating in the 3'-5' direction.</text>
        <dbReference type="EC" id="5.6.2.4"/>
    </reaction>
</comment>
<dbReference type="GO" id="GO:0009378">
    <property type="term" value="F:four-way junction helicase activity"/>
    <property type="evidence" value="ECO:0007669"/>
    <property type="project" value="TreeGrafter"/>
</dbReference>
<keyword evidence="5" id="KW-0413">Isomerase</keyword>
<protein>
    <recommendedName>
        <fullName evidence="7">DNA 3'-5' helicase</fullName>
        <ecNumber evidence="7">5.6.2.4</ecNumber>
    </recommendedName>
</protein>